<evidence type="ECO:0000256" key="7">
    <source>
        <dbReference type="ARBA" id="ARBA00022927"/>
    </source>
</evidence>
<keyword evidence="4" id="KW-0963">Cytoplasm</keyword>
<dbReference type="InterPro" id="IPR001680">
    <property type="entry name" value="WD40_rpt"/>
</dbReference>
<keyword evidence="13" id="KW-1185">Reference proteome</keyword>
<protein>
    <recommendedName>
        <fullName evidence="10">Peroxin-7</fullName>
    </recommendedName>
</protein>
<reference evidence="12" key="1">
    <citation type="submission" date="2018-11" db="EMBL/GenBank/DDBJ databases">
        <authorList>
            <person name="Alioto T."/>
            <person name="Alioto T."/>
        </authorList>
    </citation>
    <scope>NUCLEOTIDE SEQUENCE</scope>
</reference>
<dbReference type="InterPro" id="IPR015943">
    <property type="entry name" value="WD40/YVTN_repeat-like_dom_sf"/>
</dbReference>
<dbReference type="InterPro" id="IPR020472">
    <property type="entry name" value="WD40_PAC1"/>
</dbReference>
<dbReference type="GO" id="GO:0005829">
    <property type="term" value="C:cytosol"/>
    <property type="evidence" value="ECO:0007669"/>
    <property type="project" value="UniProtKB-SubCell"/>
</dbReference>
<feature type="repeat" description="WD" evidence="11">
    <location>
        <begin position="98"/>
        <end position="141"/>
    </location>
</feature>
<dbReference type="GO" id="GO:0005053">
    <property type="term" value="F:peroxisome matrix targeting signal-2 binding"/>
    <property type="evidence" value="ECO:0007669"/>
    <property type="project" value="InterPro"/>
</dbReference>
<dbReference type="PANTHER" id="PTHR46027">
    <property type="entry name" value="PEROXISOMAL TARGETING SIGNAL 2 RECEPTOR"/>
    <property type="match status" value="1"/>
</dbReference>
<comment type="similarity">
    <text evidence="9">Belongs to the WD repeat peroxin-7 family.</text>
</comment>
<sequence>MSLQIKGRHGYSVEFSPYFQHRFACASSQYYGIAGNGTLFIIDQTPNGLVPTVVFDWNDGLFDVTWAENNENVLVTASGDGGIVVWDASQSRGPIKAYKEHSKEVYSVHWSQTRNENFVLSGSWDKLIKLWDIGQTQSLATFSGHEYIVYSVRWSPHIPGCFASASGDQTLRIWDVRKPEFPSNVIPAHNAEILTCDWSKYDQNIVFTGSVDCSIKGWDIRNARGPICELRGHQYAENHPLYRPSRHYNAMVFTVFSPRHKCFKYSIIPKPIIAWDKLSDSIVKAPTRHKTDCVDDGISSANCTTCRVFFDLLKHFYV</sequence>
<dbReference type="PRINTS" id="PR00320">
    <property type="entry name" value="GPROTEINBRPT"/>
</dbReference>
<keyword evidence="7" id="KW-0653">Protein transport</keyword>
<feature type="repeat" description="WD" evidence="11">
    <location>
        <begin position="186"/>
        <end position="222"/>
    </location>
</feature>
<comment type="caution">
    <text evidence="12">The sequence shown here is derived from an EMBL/GenBank/DDBJ whole genome shotgun (WGS) entry which is preliminary data.</text>
</comment>
<evidence type="ECO:0000256" key="9">
    <source>
        <dbReference type="ARBA" id="ARBA00024017"/>
    </source>
</evidence>
<keyword evidence="6" id="KW-0677">Repeat</keyword>
<evidence type="ECO:0000256" key="2">
    <source>
        <dbReference type="ARBA" id="ARBA00004514"/>
    </source>
</evidence>
<organism evidence="12 13">
    <name type="scientific">Mytilus galloprovincialis</name>
    <name type="common">Mediterranean mussel</name>
    <dbReference type="NCBI Taxonomy" id="29158"/>
    <lineage>
        <taxon>Eukaryota</taxon>
        <taxon>Metazoa</taxon>
        <taxon>Spiralia</taxon>
        <taxon>Lophotrochozoa</taxon>
        <taxon>Mollusca</taxon>
        <taxon>Bivalvia</taxon>
        <taxon>Autobranchia</taxon>
        <taxon>Pteriomorphia</taxon>
        <taxon>Mytilida</taxon>
        <taxon>Mytiloidea</taxon>
        <taxon>Mytilidae</taxon>
        <taxon>Mytilinae</taxon>
        <taxon>Mytilus</taxon>
    </lineage>
</organism>
<dbReference type="Pfam" id="PF00400">
    <property type="entry name" value="WD40"/>
    <property type="match status" value="3"/>
</dbReference>
<gene>
    <name evidence="12" type="ORF">MGAL_10B076514</name>
</gene>
<comment type="subcellular location">
    <subcellularLocation>
        <location evidence="2">Cytoplasm</location>
        <location evidence="2">Cytosol</location>
    </subcellularLocation>
    <subcellularLocation>
        <location evidence="1">Peroxisome matrix</location>
    </subcellularLocation>
</comment>
<dbReference type="OrthoDB" id="273771at2759"/>
<dbReference type="GO" id="GO:0005782">
    <property type="term" value="C:peroxisomal matrix"/>
    <property type="evidence" value="ECO:0007669"/>
    <property type="project" value="UniProtKB-SubCell"/>
</dbReference>
<name>A0A8B6DLA4_MYTGA</name>
<accession>A0A8B6DLA4</accession>
<dbReference type="AlphaFoldDB" id="A0A8B6DLA4"/>
<dbReference type="Proteomes" id="UP000596742">
    <property type="component" value="Unassembled WGS sequence"/>
</dbReference>
<dbReference type="PROSITE" id="PS50294">
    <property type="entry name" value="WD_REPEATS_REGION"/>
    <property type="match status" value="2"/>
</dbReference>
<dbReference type="InterPro" id="IPR044536">
    <property type="entry name" value="PEX7"/>
</dbReference>
<dbReference type="PROSITE" id="PS50082">
    <property type="entry name" value="WD_REPEATS_2"/>
    <property type="match status" value="3"/>
</dbReference>
<keyword evidence="3" id="KW-0813">Transport</keyword>
<dbReference type="EMBL" id="UYJE01003626">
    <property type="protein sequence ID" value="VDI20947.1"/>
    <property type="molecule type" value="Genomic_DNA"/>
</dbReference>
<evidence type="ECO:0000256" key="11">
    <source>
        <dbReference type="PROSITE-ProRule" id="PRU00221"/>
    </source>
</evidence>
<dbReference type="SMART" id="SM00320">
    <property type="entry name" value="WD40"/>
    <property type="match status" value="4"/>
</dbReference>
<evidence type="ECO:0000256" key="4">
    <source>
        <dbReference type="ARBA" id="ARBA00022490"/>
    </source>
</evidence>
<proteinExistence type="inferred from homology"/>
<evidence type="ECO:0000256" key="1">
    <source>
        <dbReference type="ARBA" id="ARBA00004253"/>
    </source>
</evidence>
<dbReference type="InterPro" id="IPR019775">
    <property type="entry name" value="WD40_repeat_CS"/>
</dbReference>
<keyword evidence="8" id="KW-0576">Peroxisome</keyword>
<dbReference type="Gene3D" id="2.130.10.10">
    <property type="entry name" value="YVTN repeat-like/Quinoprotein amine dehydrogenase"/>
    <property type="match status" value="1"/>
</dbReference>
<feature type="repeat" description="WD" evidence="11">
    <location>
        <begin position="142"/>
        <end position="184"/>
    </location>
</feature>
<evidence type="ECO:0000313" key="13">
    <source>
        <dbReference type="Proteomes" id="UP000596742"/>
    </source>
</evidence>
<dbReference type="PANTHER" id="PTHR46027:SF1">
    <property type="entry name" value="PEROXISOMAL TARGETING SIGNAL 2 RECEPTOR"/>
    <property type="match status" value="1"/>
</dbReference>
<evidence type="ECO:0000256" key="3">
    <source>
        <dbReference type="ARBA" id="ARBA00022448"/>
    </source>
</evidence>
<evidence type="ECO:0000256" key="8">
    <source>
        <dbReference type="ARBA" id="ARBA00023140"/>
    </source>
</evidence>
<dbReference type="SUPFAM" id="SSF50978">
    <property type="entry name" value="WD40 repeat-like"/>
    <property type="match status" value="1"/>
</dbReference>
<evidence type="ECO:0000256" key="10">
    <source>
        <dbReference type="ARBA" id="ARBA00032565"/>
    </source>
</evidence>
<dbReference type="GO" id="GO:0016558">
    <property type="term" value="P:protein import into peroxisome matrix"/>
    <property type="evidence" value="ECO:0007669"/>
    <property type="project" value="InterPro"/>
</dbReference>
<keyword evidence="5 11" id="KW-0853">WD repeat</keyword>
<evidence type="ECO:0000256" key="6">
    <source>
        <dbReference type="ARBA" id="ARBA00022737"/>
    </source>
</evidence>
<evidence type="ECO:0000256" key="5">
    <source>
        <dbReference type="ARBA" id="ARBA00022574"/>
    </source>
</evidence>
<evidence type="ECO:0000313" key="12">
    <source>
        <dbReference type="EMBL" id="VDI20947.1"/>
    </source>
</evidence>
<dbReference type="InterPro" id="IPR036322">
    <property type="entry name" value="WD40_repeat_dom_sf"/>
</dbReference>
<dbReference type="PROSITE" id="PS00678">
    <property type="entry name" value="WD_REPEATS_1"/>
    <property type="match status" value="2"/>
</dbReference>